<sequence>MASMLFGSAFIVARSRERKLQREIAQAAGIDPSYLASIECGRRKAPNSETTYRLISALNATKHQEQKLHALAVADRLLDTTEEYAEEDVAAARMRKLLRQVAYFGNKEWSSLDAAVFAITHLMNQYQEEII</sequence>
<dbReference type="InterPro" id="IPR001387">
    <property type="entry name" value="Cro/C1-type_HTH"/>
</dbReference>
<accession>A0ABW9VQP4</accession>
<name>A0ABW9VQP4_9BURK</name>
<evidence type="ECO:0000313" key="2">
    <source>
        <dbReference type="EMBL" id="MYM41907.1"/>
    </source>
</evidence>
<protein>
    <submittedName>
        <fullName evidence="2">Helix-turn-helix domain-containing protein</fullName>
    </submittedName>
</protein>
<comment type="caution">
    <text evidence="2">The sequence shown here is derived from an EMBL/GenBank/DDBJ whole genome shotgun (WGS) entry which is preliminary data.</text>
</comment>
<organism evidence="2 3">
    <name type="scientific">Duganella qianjiadongensis</name>
    <dbReference type="NCBI Taxonomy" id="2692176"/>
    <lineage>
        <taxon>Bacteria</taxon>
        <taxon>Pseudomonadati</taxon>
        <taxon>Pseudomonadota</taxon>
        <taxon>Betaproteobacteria</taxon>
        <taxon>Burkholderiales</taxon>
        <taxon>Oxalobacteraceae</taxon>
        <taxon>Telluria group</taxon>
        <taxon>Duganella</taxon>
    </lineage>
</organism>
<dbReference type="Proteomes" id="UP000478090">
    <property type="component" value="Unassembled WGS sequence"/>
</dbReference>
<dbReference type="EMBL" id="WWCM01000025">
    <property type="protein sequence ID" value="MYM41907.1"/>
    <property type="molecule type" value="Genomic_DNA"/>
</dbReference>
<dbReference type="Pfam" id="PF01381">
    <property type="entry name" value="HTH_3"/>
    <property type="match status" value="1"/>
</dbReference>
<proteinExistence type="predicted"/>
<dbReference type="PROSITE" id="PS50943">
    <property type="entry name" value="HTH_CROC1"/>
    <property type="match status" value="1"/>
</dbReference>
<dbReference type="SUPFAM" id="SSF47413">
    <property type="entry name" value="lambda repressor-like DNA-binding domains"/>
    <property type="match status" value="1"/>
</dbReference>
<dbReference type="InterPro" id="IPR010982">
    <property type="entry name" value="Lambda_DNA-bd_dom_sf"/>
</dbReference>
<keyword evidence="3" id="KW-1185">Reference proteome</keyword>
<dbReference type="Gene3D" id="1.10.260.40">
    <property type="entry name" value="lambda repressor-like DNA-binding domains"/>
    <property type="match status" value="1"/>
</dbReference>
<dbReference type="RefSeq" id="WP_161041166.1">
    <property type="nucleotide sequence ID" value="NZ_WWCM01000025.1"/>
</dbReference>
<reference evidence="2 3" key="1">
    <citation type="submission" date="2019-12" db="EMBL/GenBank/DDBJ databases">
        <title>Novel species isolated from a subtropical stream in China.</title>
        <authorList>
            <person name="Lu H."/>
        </authorList>
    </citation>
    <scope>NUCLEOTIDE SEQUENCE [LARGE SCALE GENOMIC DNA]</scope>
    <source>
        <strain evidence="2 3">CY13W</strain>
    </source>
</reference>
<feature type="domain" description="HTH cro/C1-type" evidence="1">
    <location>
        <begin position="21"/>
        <end position="66"/>
    </location>
</feature>
<evidence type="ECO:0000259" key="1">
    <source>
        <dbReference type="PROSITE" id="PS50943"/>
    </source>
</evidence>
<dbReference type="CDD" id="cd00093">
    <property type="entry name" value="HTH_XRE"/>
    <property type="match status" value="1"/>
</dbReference>
<gene>
    <name evidence="2" type="ORF">GTP27_21615</name>
</gene>
<evidence type="ECO:0000313" key="3">
    <source>
        <dbReference type="Proteomes" id="UP000478090"/>
    </source>
</evidence>